<evidence type="ECO:0000313" key="3">
    <source>
        <dbReference type="Proteomes" id="UP000008467"/>
    </source>
</evidence>
<feature type="transmembrane region" description="Helical" evidence="1">
    <location>
        <begin position="44"/>
        <end position="66"/>
    </location>
</feature>
<dbReference type="RefSeq" id="WP_013659171.1">
    <property type="nucleotide sequence ID" value="NC_015275.1"/>
</dbReference>
<evidence type="ECO:0000256" key="1">
    <source>
        <dbReference type="SAM" id="Phobius"/>
    </source>
</evidence>
<keyword evidence="1" id="KW-1133">Transmembrane helix</keyword>
<keyword evidence="3" id="KW-1185">Reference proteome</keyword>
<feature type="transmembrane region" description="Helical" evidence="1">
    <location>
        <begin position="6"/>
        <end position="23"/>
    </location>
</feature>
<gene>
    <name evidence="2" type="ordered locus">Clole_4228</name>
</gene>
<evidence type="ECO:0000313" key="2">
    <source>
        <dbReference type="EMBL" id="ADZ85900.1"/>
    </source>
</evidence>
<sequence length="99" mass="11349">MIFLGILLGFISFSFLCEGFNKMEIKVFESLQKKTRALLKKKKVYQYTIFGVLAIMALFITVLVGTGEIPQGFLLGTIWALIDFIFEDSLFDKLRNSLR</sequence>
<keyword evidence="1" id="KW-0812">Transmembrane</keyword>
<organism evidence="2 3">
    <name type="scientific">Cellulosilyticum lentocellum (strain ATCC 49066 / DSM 5427 / NCIMB 11756 / RHM5)</name>
    <name type="common">Clostridium lentocellum</name>
    <dbReference type="NCBI Taxonomy" id="642492"/>
    <lineage>
        <taxon>Bacteria</taxon>
        <taxon>Bacillati</taxon>
        <taxon>Bacillota</taxon>
        <taxon>Clostridia</taxon>
        <taxon>Lachnospirales</taxon>
        <taxon>Cellulosilyticaceae</taxon>
        <taxon>Cellulosilyticum</taxon>
    </lineage>
</organism>
<protein>
    <submittedName>
        <fullName evidence="2">Uncharacterized protein</fullName>
    </submittedName>
</protein>
<dbReference type="KEGG" id="cle:Clole_4228"/>
<dbReference type="HOGENOM" id="CLU_2315178_0_0_9"/>
<keyword evidence="1" id="KW-0472">Membrane</keyword>
<dbReference type="AlphaFoldDB" id="F2JMY5"/>
<reference evidence="2 3" key="1">
    <citation type="journal article" date="2011" name="J. Bacteriol.">
        <title>Complete genome sequence of the cellulose-degrading bacterium Cellulosilyticum lentocellum.</title>
        <authorList>
            <consortium name="US DOE Joint Genome Institute"/>
            <person name="Miller D.A."/>
            <person name="Suen G."/>
            <person name="Bruce D."/>
            <person name="Copeland A."/>
            <person name="Cheng J.F."/>
            <person name="Detter C."/>
            <person name="Goodwin L.A."/>
            <person name="Han C.S."/>
            <person name="Hauser L.J."/>
            <person name="Land M.L."/>
            <person name="Lapidus A."/>
            <person name="Lucas S."/>
            <person name="Meincke L."/>
            <person name="Pitluck S."/>
            <person name="Tapia R."/>
            <person name="Teshima H."/>
            <person name="Woyke T."/>
            <person name="Fox B.G."/>
            <person name="Angert E.R."/>
            <person name="Currie C.R."/>
        </authorList>
    </citation>
    <scope>NUCLEOTIDE SEQUENCE [LARGE SCALE GENOMIC DNA]</scope>
    <source>
        <strain evidence="3">ATCC 49066 / DSM 5427 / NCIMB 11756 / RHM5</strain>
    </source>
</reference>
<name>F2JMY5_CELLD</name>
<accession>F2JMY5</accession>
<dbReference type="EMBL" id="CP002582">
    <property type="protein sequence ID" value="ADZ85900.1"/>
    <property type="molecule type" value="Genomic_DNA"/>
</dbReference>
<dbReference type="Proteomes" id="UP000008467">
    <property type="component" value="Chromosome"/>
</dbReference>
<proteinExistence type="predicted"/>